<accession>A0AAP4FEF7</accession>
<dbReference type="InterPro" id="IPR048428">
    <property type="entry name" value="YobI-NTPase"/>
</dbReference>
<feature type="compositionally biased region" description="Polar residues" evidence="1">
    <location>
        <begin position="70"/>
        <end position="82"/>
    </location>
</feature>
<sequence>MSEAKWSLVPLTPEYIENEHGGYVSELENALKNHEIRNIALSGPYGVGKKQHPSRACQETKGPRRGAFARSSQRFPSKSPYS</sequence>
<name>A0AAP4FEF7_9MICC</name>
<proteinExistence type="predicted"/>
<feature type="domain" description="YobI-like P-loop NTPase" evidence="2">
    <location>
        <begin position="23"/>
        <end position="49"/>
    </location>
</feature>
<dbReference type="AlphaFoldDB" id="A0AAP4FEF7"/>
<evidence type="ECO:0000259" key="2">
    <source>
        <dbReference type="Pfam" id="PF20693"/>
    </source>
</evidence>
<comment type="caution">
    <text evidence="3">The sequence shown here is derived from an EMBL/GenBank/DDBJ whole genome shotgun (WGS) entry which is preliminary data.</text>
</comment>
<reference evidence="3" key="1">
    <citation type="submission" date="2023-05" db="EMBL/GenBank/DDBJ databases">
        <title>Cataloging the Phylogenetic Diversity of Human Bladder Bacteria.</title>
        <authorList>
            <person name="Du J."/>
        </authorList>
    </citation>
    <scope>NUCLEOTIDE SEQUENCE</scope>
    <source>
        <strain evidence="3">UMB9978</strain>
    </source>
</reference>
<dbReference type="EMBL" id="JASODW010000002">
    <property type="protein sequence ID" value="MDK6274753.1"/>
    <property type="molecule type" value="Genomic_DNA"/>
</dbReference>
<evidence type="ECO:0000313" key="3">
    <source>
        <dbReference type="EMBL" id="MDK6274753.1"/>
    </source>
</evidence>
<feature type="region of interest" description="Disordered" evidence="1">
    <location>
        <begin position="43"/>
        <end position="82"/>
    </location>
</feature>
<dbReference type="Pfam" id="PF20693">
    <property type="entry name" value="YobI-ATPase"/>
    <property type="match status" value="1"/>
</dbReference>
<dbReference type="RefSeq" id="WP_285332679.1">
    <property type="nucleotide sequence ID" value="NZ_JASODW010000002.1"/>
</dbReference>
<organism evidence="3 4">
    <name type="scientific">Pseudoglutamicibacter cumminsii</name>
    <dbReference type="NCBI Taxonomy" id="156979"/>
    <lineage>
        <taxon>Bacteria</taxon>
        <taxon>Bacillati</taxon>
        <taxon>Actinomycetota</taxon>
        <taxon>Actinomycetes</taxon>
        <taxon>Micrococcales</taxon>
        <taxon>Micrococcaceae</taxon>
        <taxon>Pseudoglutamicibacter</taxon>
    </lineage>
</organism>
<gene>
    <name evidence="3" type="ORF">QP116_03160</name>
</gene>
<evidence type="ECO:0000313" key="4">
    <source>
        <dbReference type="Proteomes" id="UP001240483"/>
    </source>
</evidence>
<evidence type="ECO:0000256" key="1">
    <source>
        <dbReference type="SAM" id="MobiDB-lite"/>
    </source>
</evidence>
<protein>
    <recommendedName>
        <fullName evidence="2">YobI-like P-loop NTPase domain-containing protein</fullName>
    </recommendedName>
</protein>
<dbReference type="Proteomes" id="UP001240483">
    <property type="component" value="Unassembled WGS sequence"/>
</dbReference>